<feature type="transmembrane region" description="Helical" evidence="1">
    <location>
        <begin position="113"/>
        <end position="134"/>
    </location>
</feature>
<name>A0AAE3QZB3_9BACT</name>
<proteinExistence type="predicted"/>
<comment type="caution">
    <text evidence="2">The sequence shown here is derived from an EMBL/GenBank/DDBJ whole genome shotgun (WGS) entry which is preliminary data.</text>
</comment>
<feature type="transmembrane region" description="Helical" evidence="1">
    <location>
        <begin position="53"/>
        <end position="76"/>
    </location>
</feature>
<keyword evidence="1" id="KW-0472">Membrane</keyword>
<evidence type="ECO:0000313" key="3">
    <source>
        <dbReference type="Proteomes" id="UP001241110"/>
    </source>
</evidence>
<reference evidence="2" key="1">
    <citation type="submission" date="2023-05" db="EMBL/GenBank/DDBJ databases">
        <authorList>
            <person name="Zhang X."/>
        </authorList>
    </citation>
    <scope>NUCLEOTIDE SEQUENCE</scope>
    <source>
        <strain evidence="2">YF14B1</strain>
    </source>
</reference>
<sequence length="145" mass="16686">MSKFYLYKVWFTSAFIIPLLYVVVTSEVLRITVEGISHASLESVAKEIVDLTALLFFFFMYAFAVSLPILTICRIAQLYLVQKTNSEILVRICIILIVTMLLFILFYCISRFSFITTLELTSLFSSSVVLASIYHSFRDRLNSYS</sequence>
<evidence type="ECO:0000256" key="1">
    <source>
        <dbReference type="SAM" id="Phobius"/>
    </source>
</evidence>
<feature type="transmembrane region" description="Helical" evidence="1">
    <location>
        <begin position="9"/>
        <end position="33"/>
    </location>
</feature>
<keyword evidence="1" id="KW-0812">Transmembrane</keyword>
<feature type="transmembrane region" description="Helical" evidence="1">
    <location>
        <begin position="88"/>
        <end position="107"/>
    </location>
</feature>
<protein>
    <submittedName>
        <fullName evidence="2">Uncharacterized protein</fullName>
    </submittedName>
</protein>
<dbReference type="AlphaFoldDB" id="A0AAE3QZB3"/>
<gene>
    <name evidence="2" type="ORF">QNI16_33725</name>
</gene>
<keyword evidence="1" id="KW-1133">Transmembrane helix</keyword>
<dbReference type="Proteomes" id="UP001241110">
    <property type="component" value="Unassembled WGS sequence"/>
</dbReference>
<dbReference type="EMBL" id="JASJOS010000020">
    <property type="protein sequence ID" value="MDJ1485499.1"/>
    <property type="molecule type" value="Genomic_DNA"/>
</dbReference>
<organism evidence="2 3">
    <name type="scientific">Xanthocytophaga flava</name>
    <dbReference type="NCBI Taxonomy" id="3048013"/>
    <lineage>
        <taxon>Bacteria</taxon>
        <taxon>Pseudomonadati</taxon>
        <taxon>Bacteroidota</taxon>
        <taxon>Cytophagia</taxon>
        <taxon>Cytophagales</taxon>
        <taxon>Rhodocytophagaceae</taxon>
        <taxon>Xanthocytophaga</taxon>
    </lineage>
</organism>
<evidence type="ECO:0000313" key="2">
    <source>
        <dbReference type="EMBL" id="MDJ1485499.1"/>
    </source>
</evidence>
<accession>A0AAE3QZB3</accession>